<dbReference type="GO" id="GO:0000155">
    <property type="term" value="F:phosphorelay sensor kinase activity"/>
    <property type="evidence" value="ECO:0007669"/>
    <property type="project" value="InterPro"/>
</dbReference>
<evidence type="ECO:0000256" key="1">
    <source>
        <dbReference type="SAM" id="Phobius"/>
    </source>
</evidence>
<keyword evidence="4" id="KW-1185">Reference proteome</keyword>
<dbReference type="OrthoDB" id="105609at2"/>
<dbReference type="KEGG" id="talb:FTW19_02940"/>
<dbReference type="Pfam" id="PF06580">
    <property type="entry name" value="His_kinase"/>
    <property type="match status" value="1"/>
</dbReference>
<dbReference type="RefSeq" id="WP_147646252.1">
    <property type="nucleotide sequence ID" value="NZ_CP042806.1"/>
</dbReference>
<dbReference type="EMBL" id="CP042806">
    <property type="protein sequence ID" value="QEE27057.1"/>
    <property type="molecule type" value="Genomic_DNA"/>
</dbReference>
<reference evidence="3 4" key="1">
    <citation type="submission" date="2019-08" db="EMBL/GenBank/DDBJ databases">
        <title>Complete genome sequence of Terriglobus albidus strain ORNL.</title>
        <authorList>
            <person name="Podar M."/>
        </authorList>
    </citation>
    <scope>NUCLEOTIDE SEQUENCE [LARGE SCALE GENOMIC DNA]</scope>
    <source>
        <strain evidence="3 4">ORNL</strain>
    </source>
</reference>
<dbReference type="InterPro" id="IPR036890">
    <property type="entry name" value="HATPase_C_sf"/>
</dbReference>
<feature type="domain" description="Signal transduction histidine kinase internal region" evidence="2">
    <location>
        <begin position="186"/>
        <end position="266"/>
    </location>
</feature>
<dbReference type="InterPro" id="IPR010559">
    <property type="entry name" value="Sig_transdc_His_kin_internal"/>
</dbReference>
<feature type="transmembrane region" description="Helical" evidence="1">
    <location>
        <begin position="97"/>
        <end position="120"/>
    </location>
</feature>
<evidence type="ECO:0000259" key="2">
    <source>
        <dbReference type="Pfam" id="PF06580"/>
    </source>
</evidence>
<accession>A0A5B9E9Y5</accession>
<dbReference type="Gene3D" id="3.30.565.10">
    <property type="entry name" value="Histidine kinase-like ATPase, C-terminal domain"/>
    <property type="match status" value="1"/>
</dbReference>
<dbReference type="InterPro" id="IPR050640">
    <property type="entry name" value="Bact_2-comp_sensor_kinase"/>
</dbReference>
<dbReference type="AlphaFoldDB" id="A0A5B9E9Y5"/>
<dbReference type="PANTHER" id="PTHR34220:SF7">
    <property type="entry name" value="SENSOR HISTIDINE KINASE YPDA"/>
    <property type="match status" value="1"/>
</dbReference>
<dbReference type="PANTHER" id="PTHR34220">
    <property type="entry name" value="SENSOR HISTIDINE KINASE YPDA"/>
    <property type="match status" value="1"/>
</dbReference>
<dbReference type="SUPFAM" id="SSF55874">
    <property type="entry name" value="ATPase domain of HSP90 chaperone/DNA topoisomerase II/histidine kinase"/>
    <property type="match status" value="1"/>
</dbReference>
<keyword evidence="1" id="KW-0472">Membrane</keyword>
<dbReference type="Proteomes" id="UP000321820">
    <property type="component" value="Chromosome"/>
</dbReference>
<proteinExistence type="predicted"/>
<protein>
    <recommendedName>
        <fullName evidence="2">Signal transduction histidine kinase internal region domain-containing protein</fullName>
    </recommendedName>
</protein>
<dbReference type="GO" id="GO:0016020">
    <property type="term" value="C:membrane"/>
    <property type="evidence" value="ECO:0007669"/>
    <property type="project" value="InterPro"/>
</dbReference>
<organism evidence="3 4">
    <name type="scientific">Terriglobus albidus</name>
    <dbReference type="NCBI Taxonomy" id="1592106"/>
    <lineage>
        <taxon>Bacteria</taxon>
        <taxon>Pseudomonadati</taxon>
        <taxon>Acidobacteriota</taxon>
        <taxon>Terriglobia</taxon>
        <taxon>Terriglobales</taxon>
        <taxon>Acidobacteriaceae</taxon>
        <taxon>Terriglobus</taxon>
    </lineage>
</organism>
<evidence type="ECO:0000313" key="4">
    <source>
        <dbReference type="Proteomes" id="UP000321820"/>
    </source>
</evidence>
<feature type="transmembrane region" description="Helical" evidence="1">
    <location>
        <begin position="150"/>
        <end position="169"/>
    </location>
</feature>
<evidence type="ECO:0000313" key="3">
    <source>
        <dbReference type="EMBL" id="QEE27057.1"/>
    </source>
</evidence>
<feature type="transmembrane region" description="Helical" evidence="1">
    <location>
        <begin position="66"/>
        <end position="85"/>
    </location>
</feature>
<keyword evidence="1" id="KW-1133">Transmembrane helix</keyword>
<name>A0A5B9E9Y5_9BACT</name>
<gene>
    <name evidence="3" type="ORF">FTW19_02940</name>
</gene>
<sequence>MGLFMSNLEAAVPPALDQLHSSTSPPAGAAAFDIRAWHIVVPITLGITLITASECHSITSIPSLRYGFVLAGWWGATALGLWRVAQSRPQLLQLRPAVLAVHAAIASLLGVLHLLLMAWMDFLFLTPSVQAAIHLTWMRYLYLNRWGLEMLVYGFIFGVAAVAKLQLLAQRNSMRSLELQKELSAAQLHALQMQVEPHFLFNTLNAITTLVELGQQQKASAMLKHLNIILKTTLTRSAPQKVPLAQELENVENYLAIEQVRFSDRLQLQFRIDPSALNALVPSFLLQPLIENAIRHGIGKLEDGGVIQTSVENRNGTLLLRIHDNGPGLSTQTASGHGIGLRNTASRLAHFYPDKYSFQTEQAAAGGFLVSIAIPFEVAAI</sequence>
<keyword evidence="1" id="KW-0812">Transmembrane</keyword>